<dbReference type="Proteomes" id="UP000275137">
    <property type="component" value="Unassembled WGS sequence"/>
</dbReference>
<evidence type="ECO:0000256" key="1">
    <source>
        <dbReference type="ARBA" id="ARBA00004370"/>
    </source>
</evidence>
<dbReference type="EMBL" id="RJVP01000003">
    <property type="protein sequence ID" value="ROH86249.1"/>
    <property type="molecule type" value="Genomic_DNA"/>
</dbReference>
<reference evidence="8 9" key="1">
    <citation type="submission" date="2018-10" db="EMBL/GenBank/DDBJ databases">
        <authorList>
            <person name="Chen W.-M."/>
        </authorList>
    </citation>
    <scope>NUCLEOTIDE SEQUENCE [LARGE SCALE GENOMIC DNA]</scope>
    <source>
        <strain evidence="8 9">H-5</strain>
    </source>
</reference>
<protein>
    <recommendedName>
        <fullName evidence="6">SURF1-like protein</fullName>
    </recommendedName>
</protein>
<accession>A0A3N0V0B6</accession>
<comment type="caution">
    <text evidence="8">The sequence shown here is derived from an EMBL/GenBank/DDBJ whole genome shotgun (WGS) entry which is preliminary data.</text>
</comment>
<keyword evidence="6" id="KW-1003">Cell membrane</keyword>
<comment type="similarity">
    <text evidence="2 6">Belongs to the SURF1 family.</text>
</comment>
<dbReference type="PANTHER" id="PTHR23427">
    <property type="entry name" value="SURFEIT LOCUS PROTEIN"/>
    <property type="match status" value="1"/>
</dbReference>
<evidence type="ECO:0000256" key="7">
    <source>
        <dbReference type="SAM" id="MobiDB-lite"/>
    </source>
</evidence>
<dbReference type="InterPro" id="IPR045214">
    <property type="entry name" value="Surf1/Surf4"/>
</dbReference>
<evidence type="ECO:0000313" key="8">
    <source>
        <dbReference type="EMBL" id="ROH86249.1"/>
    </source>
</evidence>
<organism evidence="8 9">
    <name type="scientific">Pseudomethylobacillus aquaticus</name>
    <dbReference type="NCBI Taxonomy" id="2676064"/>
    <lineage>
        <taxon>Bacteria</taxon>
        <taxon>Pseudomonadati</taxon>
        <taxon>Pseudomonadota</taxon>
        <taxon>Betaproteobacteria</taxon>
        <taxon>Nitrosomonadales</taxon>
        <taxon>Methylophilaceae</taxon>
        <taxon>Pseudomethylobacillus</taxon>
    </lineage>
</organism>
<dbReference type="InterPro" id="IPR002994">
    <property type="entry name" value="Surf1/Shy1"/>
</dbReference>
<dbReference type="Pfam" id="PF02104">
    <property type="entry name" value="SURF1"/>
    <property type="match status" value="1"/>
</dbReference>
<evidence type="ECO:0000256" key="4">
    <source>
        <dbReference type="ARBA" id="ARBA00022989"/>
    </source>
</evidence>
<evidence type="ECO:0000256" key="3">
    <source>
        <dbReference type="ARBA" id="ARBA00022692"/>
    </source>
</evidence>
<dbReference type="PANTHER" id="PTHR23427:SF2">
    <property type="entry name" value="SURFEIT LOCUS PROTEIN 1"/>
    <property type="match status" value="1"/>
</dbReference>
<comment type="subcellular location">
    <subcellularLocation>
        <location evidence="6">Cell membrane</location>
        <topology evidence="6">Multi-pass membrane protein</topology>
    </subcellularLocation>
    <subcellularLocation>
        <location evidence="1">Membrane</location>
    </subcellularLocation>
</comment>
<dbReference type="AlphaFoldDB" id="A0A3N0V0B6"/>
<evidence type="ECO:0000256" key="5">
    <source>
        <dbReference type="ARBA" id="ARBA00023136"/>
    </source>
</evidence>
<feature type="transmembrane region" description="Helical" evidence="6">
    <location>
        <begin position="224"/>
        <end position="242"/>
    </location>
</feature>
<keyword evidence="9" id="KW-1185">Reference proteome</keyword>
<proteinExistence type="inferred from homology"/>
<evidence type="ECO:0000313" key="9">
    <source>
        <dbReference type="Proteomes" id="UP000275137"/>
    </source>
</evidence>
<name>A0A3N0V0B6_9PROT</name>
<feature type="region of interest" description="Disordered" evidence="7">
    <location>
        <begin position="259"/>
        <end position="283"/>
    </location>
</feature>
<evidence type="ECO:0000256" key="2">
    <source>
        <dbReference type="ARBA" id="ARBA00007165"/>
    </source>
</evidence>
<keyword evidence="4 6" id="KW-1133">Transmembrane helix</keyword>
<sequence>MAICWLRYCLLRYQFRPSWFSFFVALLVISACIKLGHWQYDKASQKLQLQDQLDQAMQAAPVALPPQLDDVQAWRYRQVHVSGQYLPDYQILIDNQVHNERAGYHVLTPFMMQGTEQVVLVNRGWIAVGNDRRLPVVSVPQGAQRLQGQVSIPSNKYYTLESPQAEAGWQPLWQNLDLDKYAAAVPFSVLPVVLRLNPDPAEPELVRDWPKPAERITTHIGYAYQWYGFAFTAFAIFLYLGFRRKDVVGVSEYAAPEQAQATPLHGHQPGASPSQAKPSGVKK</sequence>
<dbReference type="PROSITE" id="PS50895">
    <property type="entry name" value="SURF1"/>
    <property type="match status" value="1"/>
</dbReference>
<keyword evidence="3 6" id="KW-0812">Transmembrane</keyword>
<dbReference type="PROSITE" id="PS51257">
    <property type="entry name" value="PROKAR_LIPOPROTEIN"/>
    <property type="match status" value="1"/>
</dbReference>
<dbReference type="CDD" id="cd06662">
    <property type="entry name" value="SURF1"/>
    <property type="match status" value="1"/>
</dbReference>
<evidence type="ECO:0000256" key="6">
    <source>
        <dbReference type="RuleBase" id="RU363076"/>
    </source>
</evidence>
<keyword evidence="5 6" id="KW-0472">Membrane</keyword>
<dbReference type="GO" id="GO:0005886">
    <property type="term" value="C:plasma membrane"/>
    <property type="evidence" value="ECO:0007669"/>
    <property type="project" value="UniProtKB-SubCell"/>
</dbReference>
<gene>
    <name evidence="8" type="ORF">ED236_07355</name>
</gene>
<feature type="transmembrane region" description="Helical" evidence="6">
    <location>
        <begin position="20"/>
        <end position="40"/>
    </location>
</feature>